<dbReference type="Proteomes" id="UP000622547">
    <property type="component" value="Unassembled WGS sequence"/>
</dbReference>
<dbReference type="InterPro" id="IPR043519">
    <property type="entry name" value="NT_sf"/>
</dbReference>
<evidence type="ECO:0008006" key="3">
    <source>
        <dbReference type="Google" id="ProtNLM"/>
    </source>
</evidence>
<dbReference type="Pfam" id="PF04229">
    <property type="entry name" value="GrpB"/>
    <property type="match status" value="1"/>
</dbReference>
<evidence type="ECO:0000313" key="1">
    <source>
        <dbReference type="EMBL" id="GII39050.1"/>
    </source>
</evidence>
<dbReference type="SUPFAM" id="SSF81301">
    <property type="entry name" value="Nucleotidyltransferase"/>
    <property type="match status" value="1"/>
</dbReference>
<dbReference type="PANTHER" id="PTHR34822:SF1">
    <property type="entry name" value="GRPB FAMILY PROTEIN"/>
    <property type="match status" value="1"/>
</dbReference>
<dbReference type="AlphaFoldDB" id="A0A8J3XFF6"/>
<reference evidence="1 2" key="1">
    <citation type="submission" date="2021-01" db="EMBL/GenBank/DDBJ databases">
        <title>Whole genome shotgun sequence of Planotetraspora phitsanulokensis NBRC 104273.</title>
        <authorList>
            <person name="Komaki H."/>
            <person name="Tamura T."/>
        </authorList>
    </citation>
    <scope>NUCLEOTIDE SEQUENCE [LARGE SCALE GENOMIC DNA]</scope>
    <source>
        <strain evidence="1 2">NBRC 104273</strain>
    </source>
</reference>
<gene>
    <name evidence="1" type="ORF">Pph01_40530</name>
</gene>
<dbReference type="EMBL" id="BOOP01000019">
    <property type="protein sequence ID" value="GII39050.1"/>
    <property type="molecule type" value="Genomic_DNA"/>
</dbReference>
<keyword evidence="2" id="KW-1185">Reference proteome</keyword>
<evidence type="ECO:0000313" key="2">
    <source>
        <dbReference type="Proteomes" id="UP000622547"/>
    </source>
</evidence>
<comment type="caution">
    <text evidence="1">The sequence shown here is derived from an EMBL/GenBank/DDBJ whole genome shotgun (WGS) entry which is preliminary data.</text>
</comment>
<proteinExistence type="predicted"/>
<name>A0A8J3XFF6_9ACTN</name>
<dbReference type="Gene3D" id="3.30.460.10">
    <property type="entry name" value="Beta Polymerase, domain 2"/>
    <property type="match status" value="1"/>
</dbReference>
<dbReference type="InterPro" id="IPR007344">
    <property type="entry name" value="GrpB/CoaE"/>
</dbReference>
<protein>
    <recommendedName>
        <fullName evidence="3">GrpB family protein</fullName>
    </recommendedName>
</protein>
<sequence length="165" mass="18435">MPYDPKWPEIFETLRRRLKAQLGDLAWRIEHVGSTAVPGLSAKPIVDLDVVIHSRDDLAEVITALRRLGYAHEGDGGIQGREMFTTPADAPAHHLYVCATGNRELARHLVFRDLLRADPMTARAYAALKADLAARFRSDRRGYSEAKTAFIEQALCSITNRAPEQ</sequence>
<accession>A0A8J3XFF6</accession>
<organism evidence="1 2">
    <name type="scientific">Planotetraspora phitsanulokensis</name>
    <dbReference type="NCBI Taxonomy" id="575192"/>
    <lineage>
        <taxon>Bacteria</taxon>
        <taxon>Bacillati</taxon>
        <taxon>Actinomycetota</taxon>
        <taxon>Actinomycetes</taxon>
        <taxon>Streptosporangiales</taxon>
        <taxon>Streptosporangiaceae</taxon>
        <taxon>Planotetraspora</taxon>
    </lineage>
</organism>
<dbReference type="PANTHER" id="PTHR34822">
    <property type="entry name" value="GRPB DOMAIN PROTEIN (AFU_ORTHOLOGUE AFUA_1G01530)"/>
    <property type="match status" value="1"/>
</dbReference>